<evidence type="ECO:0000313" key="8">
    <source>
        <dbReference type="Proteomes" id="UP001218218"/>
    </source>
</evidence>
<keyword evidence="2" id="KW-0677">Repeat</keyword>
<dbReference type="PANTHER" id="PTHR47447">
    <property type="entry name" value="OS03G0856100 PROTEIN"/>
    <property type="match status" value="1"/>
</dbReference>
<keyword evidence="8" id="KW-1185">Reference proteome</keyword>
<evidence type="ECO:0000256" key="2">
    <source>
        <dbReference type="ARBA" id="ARBA00022737"/>
    </source>
</evidence>
<feature type="compositionally biased region" description="Basic and acidic residues" evidence="6">
    <location>
        <begin position="60"/>
        <end position="69"/>
    </location>
</feature>
<comment type="caution">
    <text evidence="7">The sequence shown here is derived from an EMBL/GenBank/DDBJ whole genome shotgun (WGS) entry which is preliminary data.</text>
</comment>
<gene>
    <name evidence="7" type="ORF">DFH08DRAFT_762001</name>
</gene>
<organism evidence="7 8">
    <name type="scientific">Mycena albidolilacea</name>
    <dbReference type="NCBI Taxonomy" id="1033008"/>
    <lineage>
        <taxon>Eukaryota</taxon>
        <taxon>Fungi</taxon>
        <taxon>Dikarya</taxon>
        <taxon>Basidiomycota</taxon>
        <taxon>Agaricomycotina</taxon>
        <taxon>Agaricomycetes</taxon>
        <taxon>Agaricomycetidae</taxon>
        <taxon>Agaricales</taxon>
        <taxon>Marasmiineae</taxon>
        <taxon>Mycenaceae</taxon>
        <taxon>Mycena</taxon>
    </lineage>
</organism>
<evidence type="ECO:0000313" key="7">
    <source>
        <dbReference type="EMBL" id="KAJ7368289.1"/>
    </source>
</evidence>
<protein>
    <submittedName>
        <fullName evidence="7">Pentatricopeptide repeat-containing protein</fullName>
    </submittedName>
</protein>
<evidence type="ECO:0000256" key="1">
    <source>
        <dbReference type="ARBA" id="ARBA00006192"/>
    </source>
</evidence>
<comment type="function">
    <text evidence="3">Regulates mitochondrial small subunit maturation by controlling 15S rRNA 5'-end processing. Localizes to the 5' precursor of the 15S rRNA in a position that is subsequently occupied by mS47 in the mature yeast mtSSU. Uses structure and sequence-specific RNA recognition, binding to a single-stranded region of the precursor and specifically recognizing bases -6 to -1. The exchange of Ccm1 for mS47 is coupled to the irreversible removal of precursor rRNA that is accompanied by conformational changes of the mitoribosomal proteins uS5m and mS26. These conformational changes signal completion of 5'-end rRNA processing through protection of the mature 5'-end of the 15S rRNA and stabilization of mS47. The removal of the 5' precursor together with the dissociation of Ccm1 may be catalyzed by the 5'-3' exoribonuclease Pet127. Involved in the specific removal of group I introns in mitochondrial encoded transcripts.</text>
</comment>
<dbReference type="Proteomes" id="UP001218218">
    <property type="component" value="Unassembled WGS sequence"/>
</dbReference>
<feature type="compositionally biased region" description="Basic and acidic residues" evidence="6">
    <location>
        <begin position="24"/>
        <end position="33"/>
    </location>
</feature>
<dbReference type="Gene3D" id="1.25.40.10">
    <property type="entry name" value="Tetratricopeptide repeat domain"/>
    <property type="match status" value="2"/>
</dbReference>
<dbReference type="InterPro" id="IPR002885">
    <property type="entry name" value="PPR_rpt"/>
</dbReference>
<comment type="subunit">
    <text evidence="4">Binds to mitochondrial small subunit 15S rRNA.</text>
</comment>
<evidence type="ECO:0000256" key="6">
    <source>
        <dbReference type="SAM" id="MobiDB-lite"/>
    </source>
</evidence>
<evidence type="ECO:0000256" key="5">
    <source>
        <dbReference type="PROSITE-ProRule" id="PRU00708"/>
    </source>
</evidence>
<reference evidence="7" key="1">
    <citation type="submission" date="2023-03" db="EMBL/GenBank/DDBJ databases">
        <title>Massive genome expansion in bonnet fungi (Mycena s.s.) driven by repeated elements and novel gene families across ecological guilds.</title>
        <authorList>
            <consortium name="Lawrence Berkeley National Laboratory"/>
            <person name="Harder C.B."/>
            <person name="Miyauchi S."/>
            <person name="Viragh M."/>
            <person name="Kuo A."/>
            <person name="Thoen E."/>
            <person name="Andreopoulos B."/>
            <person name="Lu D."/>
            <person name="Skrede I."/>
            <person name="Drula E."/>
            <person name="Henrissat B."/>
            <person name="Morin E."/>
            <person name="Kohler A."/>
            <person name="Barry K."/>
            <person name="LaButti K."/>
            <person name="Morin E."/>
            <person name="Salamov A."/>
            <person name="Lipzen A."/>
            <person name="Mereny Z."/>
            <person name="Hegedus B."/>
            <person name="Baldrian P."/>
            <person name="Stursova M."/>
            <person name="Weitz H."/>
            <person name="Taylor A."/>
            <person name="Grigoriev I.V."/>
            <person name="Nagy L.G."/>
            <person name="Martin F."/>
            <person name="Kauserud H."/>
        </authorList>
    </citation>
    <scope>NUCLEOTIDE SEQUENCE</scope>
    <source>
        <strain evidence="7">CBHHK002</strain>
    </source>
</reference>
<dbReference type="NCBIfam" id="TIGR00756">
    <property type="entry name" value="PPR"/>
    <property type="match status" value="1"/>
</dbReference>
<feature type="region of interest" description="Disordered" evidence="6">
    <location>
        <begin position="627"/>
        <end position="661"/>
    </location>
</feature>
<evidence type="ECO:0000256" key="3">
    <source>
        <dbReference type="ARBA" id="ARBA00044493"/>
    </source>
</evidence>
<dbReference type="EMBL" id="JARIHO010000001">
    <property type="protein sequence ID" value="KAJ7368289.1"/>
    <property type="molecule type" value="Genomic_DNA"/>
</dbReference>
<sequence>MLKLRCGPGLCVPSTSRCLNTEARTFRRTDGKSHPTPSSRFPAPRSSPGPGPSAPSRSRWSKDPARSHSGDASSPPRHIRRTAAANAPKPSSGNSKSGASPDTRFRSRKYDPSREKSPTMRLLEPHVLSGRLKKLAEQNQLDMAVAMLKNAPLAAQNTPVWNTLIWECMKAKRFKLGYDLFVDMKRRGFSPTTRTFQTMFSGYARIELWASHTKQLENARSLYKAYKRHIEAVKQSDPTSSELSIDPLPAYITVLGNAGQFEEIFVLFYSLEEDGPLAANKFLFTAMFQALSTTRAGLTAAQCSKNATDAKVLWAQVSKASQKSGLEIDAFVVTAAAIALSKGQSSEQQLAFELMREYFGLTTSGEARTQGKLPLTAHGLAAALLLCNNSQRPAECIHFFQQVMKRPQAAGGVDIIDRAHVEEVLKAQQALATPGSAHSSVETLEWMLQQEKRGASALKLRPTVTTYNLVLLACWRATDWNSATKTFNLMTGLHCHDFMDGAVAASPRIDKRPKSQQLLPTAETMSCMLRTALATRNSANMRQCLRIVYYCHQTKELWAQSKHLVPESAKAAKNWSFHVLKLATAVIDSVNFVSAGNAARDDEMKLWNRLRSEAKQLLELDMQKTSVKTAEPAAQEFKPQASDSEKRGRRPLTKYEMAFGG</sequence>
<dbReference type="PROSITE" id="PS51375">
    <property type="entry name" value="PPR"/>
    <property type="match status" value="1"/>
</dbReference>
<dbReference type="AlphaFoldDB" id="A0AAD7F4G0"/>
<comment type="similarity">
    <text evidence="1">Belongs to the CCM1 family.</text>
</comment>
<evidence type="ECO:0000256" key="4">
    <source>
        <dbReference type="ARBA" id="ARBA00044511"/>
    </source>
</evidence>
<feature type="compositionally biased region" description="Polar residues" evidence="6">
    <location>
        <begin position="89"/>
        <end position="100"/>
    </location>
</feature>
<dbReference type="Pfam" id="PF13041">
    <property type="entry name" value="PPR_2"/>
    <property type="match status" value="1"/>
</dbReference>
<proteinExistence type="inferred from homology"/>
<feature type="compositionally biased region" description="Basic and acidic residues" evidence="6">
    <location>
        <begin position="103"/>
        <end position="118"/>
    </location>
</feature>
<name>A0AAD7F4G0_9AGAR</name>
<accession>A0AAD7F4G0</accession>
<feature type="region of interest" description="Disordered" evidence="6">
    <location>
        <begin position="22"/>
        <end position="121"/>
    </location>
</feature>
<dbReference type="InterPro" id="IPR011990">
    <property type="entry name" value="TPR-like_helical_dom_sf"/>
</dbReference>
<dbReference type="PANTHER" id="PTHR47447:SF17">
    <property type="entry name" value="OS12G0638900 PROTEIN"/>
    <property type="match status" value="1"/>
</dbReference>
<feature type="repeat" description="PPR" evidence="5">
    <location>
        <begin position="157"/>
        <end position="191"/>
    </location>
</feature>